<reference evidence="6 7" key="1">
    <citation type="submission" date="2024-06" db="EMBL/GenBank/DDBJ databases">
        <title>Chitinophaga defluvii sp. nov., isolated from municipal sewage.</title>
        <authorList>
            <person name="Zhang L."/>
        </authorList>
    </citation>
    <scope>NUCLEOTIDE SEQUENCE [LARGE SCALE GENOMIC DNA]</scope>
    <source>
        <strain evidence="6 7">H8</strain>
    </source>
</reference>
<dbReference type="Proteomes" id="UP001549749">
    <property type="component" value="Unassembled WGS sequence"/>
</dbReference>
<dbReference type="CDD" id="cd00540">
    <property type="entry name" value="AAG"/>
    <property type="match status" value="1"/>
</dbReference>
<keyword evidence="3 5" id="KW-0378">Hydrolase</keyword>
<name>A0ABV2T5T8_9BACT</name>
<keyword evidence="4 5" id="KW-0234">DNA repair</keyword>
<dbReference type="Pfam" id="PF02245">
    <property type="entry name" value="Pur_DNA_glyco"/>
    <property type="match status" value="1"/>
</dbReference>
<evidence type="ECO:0000256" key="2">
    <source>
        <dbReference type="ARBA" id="ARBA00022763"/>
    </source>
</evidence>
<dbReference type="EC" id="3.2.2.-" evidence="5"/>
<dbReference type="HAMAP" id="MF_00527">
    <property type="entry name" value="3MGH"/>
    <property type="match status" value="1"/>
</dbReference>
<evidence type="ECO:0000256" key="4">
    <source>
        <dbReference type="ARBA" id="ARBA00023204"/>
    </source>
</evidence>
<comment type="similarity">
    <text evidence="1 5">Belongs to the DNA glycosylase MPG family.</text>
</comment>
<dbReference type="PANTHER" id="PTHR10429:SF0">
    <property type="entry name" value="DNA-3-METHYLADENINE GLYCOSYLASE"/>
    <property type="match status" value="1"/>
</dbReference>
<comment type="caution">
    <text evidence="6">The sequence shown here is derived from an EMBL/GenBank/DDBJ whole genome shotgun (WGS) entry which is preliminary data.</text>
</comment>
<dbReference type="Gene3D" id="3.10.300.10">
    <property type="entry name" value="Methylpurine-DNA glycosylase (MPG)"/>
    <property type="match status" value="1"/>
</dbReference>
<evidence type="ECO:0000313" key="6">
    <source>
        <dbReference type="EMBL" id="MET6998005.1"/>
    </source>
</evidence>
<dbReference type="SUPFAM" id="SSF50486">
    <property type="entry name" value="FMT C-terminal domain-like"/>
    <property type="match status" value="1"/>
</dbReference>
<accession>A0ABV2T5T8</accession>
<proteinExistence type="inferred from homology"/>
<sequence length="213" mass="23331">MQPDMNNGVALPHLQKLGYEFYNRTNVLTIAKALIGKIIVTHFDGQYTAGRIVETEAYNGIIDKASHAYGGRRTNRTEVMYQQAGLAYVYLCYGIHHLFNIVTNEQDTPHAVLVRAVAPLAGIPVMLERTGKKKADYTLTRGPGNVSKALGIVTGHTGQSLLGDVIYIATDNFPIKPREIVATPRIGVDYAGADALLPYRFILKGNPYVSGKK</sequence>
<dbReference type="PANTHER" id="PTHR10429">
    <property type="entry name" value="DNA-3-METHYLADENINE GLYCOSYLASE"/>
    <property type="match status" value="1"/>
</dbReference>
<evidence type="ECO:0000256" key="5">
    <source>
        <dbReference type="HAMAP-Rule" id="MF_00527"/>
    </source>
</evidence>
<dbReference type="InterPro" id="IPR011034">
    <property type="entry name" value="Formyl_transferase-like_C_sf"/>
</dbReference>
<dbReference type="InterPro" id="IPR003180">
    <property type="entry name" value="MPG"/>
</dbReference>
<evidence type="ECO:0000313" key="7">
    <source>
        <dbReference type="Proteomes" id="UP001549749"/>
    </source>
</evidence>
<dbReference type="RefSeq" id="WP_354660640.1">
    <property type="nucleotide sequence ID" value="NZ_JBEXAC010000001.1"/>
</dbReference>
<dbReference type="NCBIfam" id="TIGR00567">
    <property type="entry name" value="3mg"/>
    <property type="match status" value="1"/>
</dbReference>
<dbReference type="InterPro" id="IPR036995">
    <property type="entry name" value="MPG_sf"/>
</dbReference>
<dbReference type="EMBL" id="JBEXAC010000001">
    <property type="protein sequence ID" value="MET6998005.1"/>
    <property type="molecule type" value="Genomic_DNA"/>
</dbReference>
<organism evidence="6 7">
    <name type="scientific">Chitinophaga defluvii</name>
    <dbReference type="NCBI Taxonomy" id="3163343"/>
    <lineage>
        <taxon>Bacteria</taxon>
        <taxon>Pseudomonadati</taxon>
        <taxon>Bacteroidota</taxon>
        <taxon>Chitinophagia</taxon>
        <taxon>Chitinophagales</taxon>
        <taxon>Chitinophagaceae</taxon>
        <taxon>Chitinophaga</taxon>
    </lineage>
</organism>
<keyword evidence="2 5" id="KW-0227">DNA damage</keyword>
<keyword evidence="7" id="KW-1185">Reference proteome</keyword>
<evidence type="ECO:0000256" key="3">
    <source>
        <dbReference type="ARBA" id="ARBA00022801"/>
    </source>
</evidence>
<gene>
    <name evidence="6" type="ORF">ABR189_11520</name>
</gene>
<protein>
    <recommendedName>
        <fullName evidence="5">Putative 3-methyladenine DNA glycosylase</fullName>
        <ecNumber evidence="5">3.2.2.-</ecNumber>
    </recommendedName>
</protein>
<evidence type="ECO:0000256" key="1">
    <source>
        <dbReference type="ARBA" id="ARBA00009232"/>
    </source>
</evidence>